<dbReference type="Proteomes" id="UP000199524">
    <property type="component" value="Chromosome I"/>
</dbReference>
<proteinExistence type="predicted"/>
<keyword evidence="2" id="KW-1185">Reference proteome</keyword>
<dbReference type="EMBL" id="LT629777">
    <property type="protein sequence ID" value="SDS88476.1"/>
    <property type="molecule type" value="Genomic_DNA"/>
</dbReference>
<protein>
    <submittedName>
        <fullName evidence="1">Uncharacterized protein</fullName>
    </submittedName>
</protein>
<organism evidence="1 2">
    <name type="scientific">Pseudomonas asplenii</name>
    <dbReference type="NCBI Taxonomy" id="53407"/>
    <lineage>
        <taxon>Bacteria</taxon>
        <taxon>Pseudomonadati</taxon>
        <taxon>Pseudomonadota</taxon>
        <taxon>Gammaproteobacteria</taxon>
        <taxon>Pseudomonadales</taxon>
        <taxon>Pseudomonadaceae</taxon>
        <taxon>Pseudomonas</taxon>
    </lineage>
</organism>
<sequence>MSGVLGVLSSVLKIRDASGQLTIKGKIFIAGSVAGLCIALISQILETYIQRQSQAVSQAESLESARKLQQIMFDLNRSLQPLGKFSVFVYKADVSLDDPAFDGYKERLRKAIEIYLRKGQRERMKERDISAPFGIGQKEDGYRPSYVEVEPGGKYYPSTKDGKKISSMVFPLCYRFVFFKDPIEASDYHPINHFGKGLGDLRADNFMPKPFPLTKDLVTGAYSITGRLEFRTWEDVSGKIFSIPDLRGSQLLVSTCGKPMRSWTWQGSKKVYHNPVDTKFELGSMSLQFDKRKANISKEELKRFERKGEVYWEYRFPTTQEGLAKLFSGS</sequence>
<evidence type="ECO:0000313" key="1">
    <source>
        <dbReference type="EMBL" id="SDS88476.1"/>
    </source>
</evidence>
<name>A0A1H1VW47_9PSED</name>
<gene>
    <name evidence="1" type="ORF">SAMN05216598_3115</name>
</gene>
<dbReference type="AlphaFoldDB" id="A0A1H1VW47"/>
<reference evidence="2" key="1">
    <citation type="submission" date="2016-10" db="EMBL/GenBank/DDBJ databases">
        <authorList>
            <person name="Varghese N."/>
            <person name="Submissions S."/>
        </authorList>
    </citation>
    <scope>NUCLEOTIDE SEQUENCE [LARGE SCALE GENOMIC DNA]</scope>
    <source>
        <strain evidence="2">ATCC 23835</strain>
    </source>
</reference>
<accession>A0A1H1VW47</accession>
<evidence type="ECO:0000313" key="2">
    <source>
        <dbReference type="Proteomes" id="UP000199524"/>
    </source>
</evidence>